<name>E3BHC9_9VIBR</name>
<keyword evidence="3" id="KW-1185">Reference proteome</keyword>
<sequence length="184" mass="20528">MNVIRMGVMTLLIFFSQCVFANDGKAVVDQYMQALIASDYNKAASFLDKKTLQDFKHSIVEIGQLTKDKNQYDQVAKHLFPQFKTLENLKAANPQSVFAQLLKGVMSQPQMRDILEQSQYQFIGIVKENESAAYAVIKLKMAIGGEIVDSTDVVPLIVNDGQYAVGLKADIKAMLIGLKSQFKQ</sequence>
<reference evidence="2 3" key="1">
    <citation type="journal article" date="2012" name="Int. J. Syst. Evol. Microbiol.">
        <title>Vibrio caribbeanicus sp. nov., isolated from the marine sponge Scleritoderma cyanea.</title>
        <authorList>
            <person name="Hoffmann M."/>
            <person name="Monday S.R."/>
            <person name="Allard M.W."/>
            <person name="Strain E.A."/>
            <person name="Whittaker P."/>
            <person name="Naum M."/>
            <person name="McCarthy P.J."/>
            <person name="Lopez J.V."/>
            <person name="Fischer M."/>
            <person name="Brown E.W."/>
        </authorList>
    </citation>
    <scope>NUCLEOTIDE SEQUENCE [LARGE SCALE GENOMIC DNA]</scope>
    <source>
        <strain evidence="2 3">ATCC BAA-2122</strain>
    </source>
</reference>
<proteinExistence type="predicted"/>
<dbReference type="Proteomes" id="UP000002943">
    <property type="component" value="Unassembled WGS sequence"/>
</dbReference>
<dbReference type="AlphaFoldDB" id="E3BHC9"/>
<gene>
    <name evidence="2" type="ORF">VIBC2010_09582</name>
</gene>
<comment type="caution">
    <text evidence="2">The sequence shown here is derived from an EMBL/GenBank/DDBJ whole genome shotgun (WGS) entry which is preliminary data.</text>
</comment>
<evidence type="ECO:0000313" key="3">
    <source>
        <dbReference type="Proteomes" id="UP000002943"/>
    </source>
</evidence>
<dbReference type="EMBL" id="AEIU01000056">
    <property type="protein sequence ID" value="EFP97517.1"/>
    <property type="molecule type" value="Genomic_DNA"/>
</dbReference>
<evidence type="ECO:0000256" key="1">
    <source>
        <dbReference type="SAM" id="SignalP"/>
    </source>
</evidence>
<feature type="signal peptide" evidence="1">
    <location>
        <begin position="1"/>
        <end position="21"/>
    </location>
</feature>
<dbReference type="RefSeq" id="WP_009600376.1">
    <property type="nucleotide sequence ID" value="NZ_AEIU01000056.1"/>
</dbReference>
<keyword evidence="1" id="KW-0732">Signal</keyword>
<feature type="chain" id="PRO_5003166978" evidence="1">
    <location>
        <begin position="22"/>
        <end position="184"/>
    </location>
</feature>
<protein>
    <submittedName>
        <fullName evidence="2">Uncharacterized protein</fullName>
    </submittedName>
</protein>
<evidence type="ECO:0000313" key="2">
    <source>
        <dbReference type="EMBL" id="EFP97517.1"/>
    </source>
</evidence>
<organism evidence="2 3">
    <name type="scientific">Vibrio caribbeanicus ATCC BAA-2122</name>
    <dbReference type="NCBI Taxonomy" id="796620"/>
    <lineage>
        <taxon>Bacteria</taxon>
        <taxon>Pseudomonadati</taxon>
        <taxon>Pseudomonadota</taxon>
        <taxon>Gammaproteobacteria</taxon>
        <taxon>Vibrionales</taxon>
        <taxon>Vibrionaceae</taxon>
        <taxon>Vibrio</taxon>
    </lineage>
</organism>
<accession>E3BHC9</accession>